<sequence length="285" mass="29792">MRFSTSTLGALLLAASATPAFAQDVPTTTTTPDAKDAPAAAPAAPDKPFKITGGATLISDYRFRGLTQTNGEGAVQGTININSSAGFYVGTWASTIDGSGKTPLLTGYGDAEVDLYAGYTKTFSGLTVDGGLLYYYYPSGVKGLNTDFFEPYASVSYTLGPVSTKVGGNYAWGGQKGLDFTPNNKDDNIYVYGEASVAVPKTPITLKGHLGYTDGSLGLANLNGNDRNYLDWSATAEAVGGPFKVGVSYVDTDITNNKVGGLYRHGYASRFGRGSTVLAYVGVNF</sequence>
<name>A0ABQ3LFR7_9SPHN</name>
<evidence type="ECO:0000256" key="2">
    <source>
        <dbReference type="SAM" id="SignalP"/>
    </source>
</evidence>
<proteinExistence type="predicted"/>
<evidence type="ECO:0000313" key="4">
    <source>
        <dbReference type="Proteomes" id="UP000652430"/>
    </source>
</evidence>
<keyword evidence="2" id="KW-0732">Signal</keyword>
<dbReference type="Pfam" id="PF09694">
    <property type="entry name" value="Gcw_chp"/>
    <property type="match status" value="1"/>
</dbReference>
<protein>
    <submittedName>
        <fullName evidence="3">Uncharacterized protein</fullName>
    </submittedName>
</protein>
<evidence type="ECO:0000256" key="1">
    <source>
        <dbReference type="SAM" id="MobiDB-lite"/>
    </source>
</evidence>
<dbReference type="Proteomes" id="UP000652430">
    <property type="component" value="Unassembled WGS sequence"/>
</dbReference>
<feature type="chain" id="PRO_5045826923" evidence="2">
    <location>
        <begin position="23"/>
        <end position="285"/>
    </location>
</feature>
<dbReference type="RefSeq" id="WP_189675769.1">
    <property type="nucleotide sequence ID" value="NZ_BNAQ01000002.1"/>
</dbReference>
<dbReference type="InterPro" id="IPR010239">
    <property type="entry name" value="CHP02001"/>
</dbReference>
<feature type="region of interest" description="Disordered" evidence="1">
    <location>
        <begin position="24"/>
        <end position="45"/>
    </location>
</feature>
<dbReference type="NCBIfam" id="TIGR02001">
    <property type="entry name" value="gcw_chp"/>
    <property type="match status" value="1"/>
</dbReference>
<reference evidence="4" key="1">
    <citation type="journal article" date="2019" name="Int. J. Syst. Evol. Microbiol.">
        <title>The Global Catalogue of Microorganisms (GCM) 10K type strain sequencing project: providing services to taxonomists for standard genome sequencing and annotation.</title>
        <authorList>
            <consortium name="The Broad Institute Genomics Platform"/>
            <consortium name="The Broad Institute Genome Sequencing Center for Infectious Disease"/>
            <person name="Wu L."/>
            <person name="Ma J."/>
        </authorList>
    </citation>
    <scope>NUCLEOTIDE SEQUENCE [LARGE SCALE GENOMIC DNA]</scope>
    <source>
        <strain evidence="4">CGMCC 1.8957</strain>
    </source>
</reference>
<evidence type="ECO:0000313" key="3">
    <source>
        <dbReference type="EMBL" id="GHH14053.1"/>
    </source>
</evidence>
<comment type="caution">
    <text evidence="3">The sequence shown here is derived from an EMBL/GenBank/DDBJ whole genome shotgun (WGS) entry which is preliminary data.</text>
</comment>
<organism evidence="3 4">
    <name type="scientific">Sphingomonas glacialis</name>
    <dbReference type="NCBI Taxonomy" id="658225"/>
    <lineage>
        <taxon>Bacteria</taxon>
        <taxon>Pseudomonadati</taxon>
        <taxon>Pseudomonadota</taxon>
        <taxon>Alphaproteobacteria</taxon>
        <taxon>Sphingomonadales</taxon>
        <taxon>Sphingomonadaceae</taxon>
        <taxon>Sphingomonas</taxon>
    </lineage>
</organism>
<feature type="signal peptide" evidence="2">
    <location>
        <begin position="1"/>
        <end position="22"/>
    </location>
</feature>
<gene>
    <name evidence="3" type="ORF">GCM10008023_15380</name>
</gene>
<dbReference type="EMBL" id="BNAQ01000002">
    <property type="protein sequence ID" value="GHH14053.1"/>
    <property type="molecule type" value="Genomic_DNA"/>
</dbReference>
<feature type="compositionally biased region" description="Low complexity" evidence="1">
    <location>
        <begin position="26"/>
        <end position="45"/>
    </location>
</feature>
<accession>A0ABQ3LFR7</accession>
<keyword evidence="4" id="KW-1185">Reference proteome</keyword>